<dbReference type="Pfam" id="PF18962">
    <property type="entry name" value="Por_Secre_tail"/>
    <property type="match status" value="1"/>
</dbReference>
<gene>
    <name evidence="2" type="ORF">LCGC14_1645920</name>
</gene>
<sequence length="170" mass="18955">SAWSNDFTDPNKQNPAAYLSTAVPDESQMRQHRVNLFSSSHFEEGDIVLIRFLLVIDPYQSGWGWVIDNIEIKPLVTGTGDISIVSDAIELFPNPTTGILTVNMQLMKEENALNISLLDMTGRQIFTESYASPGLSFSQYFELGDLPNGVYVMKFSSGNQSIMKKVILAR</sequence>
<accession>A0A0F9HYZ0</accession>
<feature type="domain" description="Secretion system C-terminal sorting" evidence="1">
    <location>
        <begin position="91"/>
        <end position="167"/>
    </location>
</feature>
<evidence type="ECO:0000259" key="1">
    <source>
        <dbReference type="Pfam" id="PF18962"/>
    </source>
</evidence>
<name>A0A0F9HYZ0_9ZZZZ</name>
<evidence type="ECO:0000313" key="2">
    <source>
        <dbReference type="EMBL" id="KKM20392.1"/>
    </source>
</evidence>
<reference evidence="2" key="1">
    <citation type="journal article" date="2015" name="Nature">
        <title>Complex archaea that bridge the gap between prokaryotes and eukaryotes.</title>
        <authorList>
            <person name="Spang A."/>
            <person name="Saw J.H."/>
            <person name="Jorgensen S.L."/>
            <person name="Zaremba-Niedzwiedzka K."/>
            <person name="Martijn J."/>
            <person name="Lind A.E."/>
            <person name="van Eijk R."/>
            <person name="Schleper C."/>
            <person name="Guy L."/>
            <person name="Ettema T.J."/>
        </authorList>
    </citation>
    <scope>NUCLEOTIDE SEQUENCE</scope>
</reference>
<proteinExistence type="predicted"/>
<comment type="caution">
    <text evidence="2">The sequence shown here is derived from an EMBL/GenBank/DDBJ whole genome shotgun (WGS) entry which is preliminary data.</text>
</comment>
<dbReference type="AlphaFoldDB" id="A0A0F9HYZ0"/>
<dbReference type="NCBIfam" id="TIGR04183">
    <property type="entry name" value="Por_Secre_tail"/>
    <property type="match status" value="1"/>
</dbReference>
<feature type="non-terminal residue" evidence="2">
    <location>
        <position position="1"/>
    </location>
</feature>
<dbReference type="EMBL" id="LAZR01013776">
    <property type="protein sequence ID" value="KKM20392.1"/>
    <property type="molecule type" value="Genomic_DNA"/>
</dbReference>
<protein>
    <recommendedName>
        <fullName evidence="1">Secretion system C-terminal sorting domain-containing protein</fullName>
    </recommendedName>
</protein>
<organism evidence="2">
    <name type="scientific">marine sediment metagenome</name>
    <dbReference type="NCBI Taxonomy" id="412755"/>
    <lineage>
        <taxon>unclassified sequences</taxon>
        <taxon>metagenomes</taxon>
        <taxon>ecological metagenomes</taxon>
    </lineage>
</organism>
<dbReference type="InterPro" id="IPR026444">
    <property type="entry name" value="Secre_tail"/>
</dbReference>